<proteinExistence type="predicted"/>
<dbReference type="Proteomes" id="UP000634136">
    <property type="component" value="Unassembled WGS sequence"/>
</dbReference>
<comment type="caution">
    <text evidence="1">The sequence shown here is derived from an EMBL/GenBank/DDBJ whole genome shotgun (WGS) entry which is preliminary data.</text>
</comment>
<protein>
    <submittedName>
        <fullName evidence="1">Uncharacterized protein</fullName>
    </submittedName>
</protein>
<accession>A0A834TNT5</accession>
<keyword evidence="2" id="KW-1185">Reference proteome</keyword>
<organism evidence="1 2">
    <name type="scientific">Senna tora</name>
    <dbReference type="NCBI Taxonomy" id="362788"/>
    <lineage>
        <taxon>Eukaryota</taxon>
        <taxon>Viridiplantae</taxon>
        <taxon>Streptophyta</taxon>
        <taxon>Embryophyta</taxon>
        <taxon>Tracheophyta</taxon>
        <taxon>Spermatophyta</taxon>
        <taxon>Magnoliopsida</taxon>
        <taxon>eudicotyledons</taxon>
        <taxon>Gunneridae</taxon>
        <taxon>Pentapetalae</taxon>
        <taxon>rosids</taxon>
        <taxon>fabids</taxon>
        <taxon>Fabales</taxon>
        <taxon>Fabaceae</taxon>
        <taxon>Caesalpinioideae</taxon>
        <taxon>Cassia clade</taxon>
        <taxon>Senna</taxon>
    </lineage>
</organism>
<dbReference type="AlphaFoldDB" id="A0A834TNT5"/>
<sequence>MDAWATEALFAKFWRAGAEEFVGSELKKMKEG</sequence>
<gene>
    <name evidence="1" type="ORF">G2W53_022500</name>
</gene>
<evidence type="ECO:0000313" key="1">
    <source>
        <dbReference type="EMBL" id="KAF7824356.1"/>
    </source>
</evidence>
<name>A0A834TNT5_9FABA</name>
<reference evidence="1" key="1">
    <citation type="submission" date="2020-09" db="EMBL/GenBank/DDBJ databases">
        <title>Genome-Enabled Discovery of Anthraquinone Biosynthesis in Senna tora.</title>
        <authorList>
            <person name="Kang S.-H."/>
            <person name="Pandey R.P."/>
            <person name="Lee C.-M."/>
            <person name="Sim J.-S."/>
            <person name="Jeong J.-T."/>
            <person name="Choi B.-S."/>
            <person name="Jung M."/>
            <person name="Ginzburg D."/>
            <person name="Zhao K."/>
            <person name="Won S.Y."/>
            <person name="Oh T.-J."/>
            <person name="Yu Y."/>
            <person name="Kim N.-H."/>
            <person name="Lee O.R."/>
            <person name="Lee T.-H."/>
            <person name="Bashyal P."/>
            <person name="Kim T.-S."/>
            <person name="Lee W.-H."/>
            <person name="Kawkins C."/>
            <person name="Kim C.-K."/>
            <person name="Kim J.S."/>
            <person name="Ahn B.O."/>
            <person name="Rhee S.Y."/>
            <person name="Sohng J.K."/>
        </authorList>
    </citation>
    <scope>NUCLEOTIDE SEQUENCE</scope>
    <source>
        <tissue evidence="1">Leaf</tissue>
    </source>
</reference>
<evidence type="ECO:0000313" key="2">
    <source>
        <dbReference type="Proteomes" id="UP000634136"/>
    </source>
</evidence>
<dbReference type="EMBL" id="JAAIUW010000007">
    <property type="protein sequence ID" value="KAF7824356.1"/>
    <property type="molecule type" value="Genomic_DNA"/>
</dbReference>